<protein>
    <recommendedName>
        <fullName evidence="3">Conserved oligomeric Golgi complex subunit 7</fullName>
    </recommendedName>
    <alternativeName>
        <fullName evidence="8">Component of oligomeric Golgi complex 7</fullName>
    </alternativeName>
</protein>
<dbReference type="Pfam" id="PF10191">
    <property type="entry name" value="COG7"/>
    <property type="match status" value="2"/>
</dbReference>
<dbReference type="Proteomes" id="UP000054408">
    <property type="component" value="Unassembled WGS sequence"/>
</dbReference>
<dbReference type="OMA" id="LKYYHNC"/>
<dbReference type="InterPro" id="IPR019335">
    <property type="entry name" value="COG7"/>
</dbReference>
<accession>A0A0L0DQG2</accession>
<name>A0A0L0DQG2_THETB</name>
<dbReference type="GO" id="GO:0017119">
    <property type="term" value="C:Golgi transport complex"/>
    <property type="evidence" value="ECO:0007669"/>
    <property type="project" value="InterPro"/>
</dbReference>
<dbReference type="EMBL" id="GL349437">
    <property type="protein sequence ID" value="KNC53648.1"/>
    <property type="molecule type" value="Genomic_DNA"/>
</dbReference>
<evidence type="ECO:0000313" key="10">
    <source>
        <dbReference type="Proteomes" id="UP000054408"/>
    </source>
</evidence>
<evidence type="ECO:0000256" key="4">
    <source>
        <dbReference type="ARBA" id="ARBA00022448"/>
    </source>
</evidence>
<dbReference type="PANTHER" id="PTHR21443:SF0">
    <property type="entry name" value="CONSERVED OLIGOMERIC GOLGI COMPLEX SUBUNIT 7"/>
    <property type="match status" value="1"/>
</dbReference>
<keyword evidence="7" id="KW-0472">Membrane</keyword>
<evidence type="ECO:0000313" key="9">
    <source>
        <dbReference type="EMBL" id="KNC53648.1"/>
    </source>
</evidence>
<evidence type="ECO:0000256" key="2">
    <source>
        <dbReference type="ARBA" id="ARBA00005831"/>
    </source>
</evidence>
<dbReference type="GeneID" id="25561110"/>
<evidence type="ECO:0000256" key="3">
    <source>
        <dbReference type="ARBA" id="ARBA00020984"/>
    </source>
</evidence>
<gene>
    <name evidence="9" type="ORF">AMSG_01357</name>
</gene>
<dbReference type="PANTHER" id="PTHR21443">
    <property type="entry name" value="CONSERVED OLIGOMERIC GOLGI COMPLEX COMPONENT 7"/>
    <property type="match status" value="1"/>
</dbReference>
<keyword evidence="6" id="KW-0333">Golgi apparatus</keyword>
<dbReference type="eggNOG" id="KOG4182">
    <property type="taxonomic scope" value="Eukaryota"/>
</dbReference>
<evidence type="ECO:0000256" key="5">
    <source>
        <dbReference type="ARBA" id="ARBA00022927"/>
    </source>
</evidence>
<dbReference type="AlphaFoldDB" id="A0A0L0DQG2"/>
<dbReference type="OrthoDB" id="245173at2759"/>
<dbReference type="RefSeq" id="XP_013761963.1">
    <property type="nucleotide sequence ID" value="XM_013906509.1"/>
</dbReference>
<evidence type="ECO:0000256" key="7">
    <source>
        <dbReference type="ARBA" id="ARBA00023136"/>
    </source>
</evidence>
<reference evidence="9 10" key="1">
    <citation type="submission" date="2010-05" db="EMBL/GenBank/DDBJ databases">
        <title>The Genome Sequence of Thecamonas trahens ATCC 50062.</title>
        <authorList>
            <consortium name="The Broad Institute Genome Sequencing Platform"/>
            <person name="Russ C."/>
            <person name="Cuomo C."/>
            <person name="Shea T."/>
            <person name="Young S.K."/>
            <person name="Zeng Q."/>
            <person name="Koehrsen M."/>
            <person name="Haas B."/>
            <person name="Borodovsky M."/>
            <person name="Guigo R."/>
            <person name="Alvarado L."/>
            <person name="Berlin A."/>
            <person name="Bochicchio J."/>
            <person name="Borenstein D."/>
            <person name="Chapman S."/>
            <person name="Chen Z."/>
            <person name="Freedman E."/>
            <person name="Gellesch M."/>
            <person name="Goldberg J."/>
            <person name="Griggs A."/>
            <person name="Gujja S."/>
            <person name="Heilman E."/>
            <person name="Heiman D."/>
            <person name="Hepburn T."/>
            <person name="Howarth C."/>
            <person name="Jen D."/>
            <person name="Larson L."/>
            <person name="Mehta T."/>
            <person name="Park D."/>
            <person name="Pearson M."/>
            <person name="Roberts A."/>
            <person name="Saif S."/>
            <person name="Shenoy N."/>
            <person name="Sisk P."/>
            <person name="Stolte C."/>
            <person name="Sykes S."/>
            <person name="Thomson T."/>
            <person name="Walk T."/>
            <person name="White J."/>
            <person name="Yandava C."/>
            <person name="Burger G."/>
            <person name="Gray M.W."/>
            <person name="Holland P.W.H."/>
            <person name="King N."/>
            <person name="Lang F.B.F."/>
            <person name="Roger A.J."/>
            <person name="Ruiz-Trillo I."/>
            <person name="Lander E."/>
            <person name="Nusbaum C."/>
        </authorList>
    </citation>
    <scope>NUCLEOTIDE SEQUENCE [LARGE SCALE GENOMIC DNA]</scope>
    <source>
        <strain evidence="9 10">ATCC 50062</strain>
    </source>
</reference>
<dbReference type="GO" id="GO:0007030">
    <property type="term" value="P:Golgi organization"/>
    <property type="evidence" value="ECO:0007669"/>
    <property type="project" value="TreeGrafter"/>
</dbReference>
<comment type="subcellular location">
    <subcellularLocation>
        <location evidence="1">Golgi apparatus membrane</location>
        <topology evidence="1">Peripheral membrane protein</topology>
    </subcellularLocation>
</comment>
<dbReference type="STRING" id="461836.A0A0L0DQG2"/>
<evidence type="ECO:0000256" key="8">
    <source>
        <dbReference type="ARBA" id="ARBA00031345"/>
    </source>
</evidence>
<evidence type="ECO:0000256" key="6">
    <source>
        <dbReference type="ARBA" id="ARBA00023034"/>
    </source>
</evidence>
<proteinExistence type="inferred from homology"/>
<dbReference type="GO" id="GO:0006886">
    <property type="term" value="P:intracellular protein transport"/>
    <property type="evidence" value="ECO:0007669"/>
    <property type="project" value="InterPro"/>
</dbReference>
<comment type="similarity">
    <text evidence="2">Belongs to the COG7 family.</text>
</comment>
<sequence length="848" mass="88920">MDTSAFASSTFSPVTWVNRVLAEGEALADPLAVHLAVVTSQLEMAYSTLSVRTDEAAARALAAVPRALRELESLRKSATALAAVTAAATAELDELEAQTGPAVAELGTLDGARERLVASAHALSQVQSLSSSLAEMNTLFKAGNYVEIAHKLEAMNSALELLAYMPSSDDVRTQVADYATQLESLVAPKLTSALKASDAKAVVSLVAVLRSISRSDEMWQFYLRARASSLNAAWGEVPRESGGDVGSWMASFMAEFVEWVAGELAFAGAVFSEDASIAPPRVLPHLVQFALDERQPPLGEVVGGVVASRDLVQGYALYSSVMTGLALTLEPLAEKGGLVSAGERLDSDPERPRPALGPVVESFVQPLAPFLDALVPLTVELLESSMAGVIQRHIPSSQAGSDPRPGSFTFELDASLDGSAASSLYAGVMQEVALAGGALFDELTALVEAELVEVHVSLVGEPVVAVLSETLNSFVGKMLQLLELLRSISPLDKGKTGSDGSDGRSAGLVWEFFQASIRGLESVAALMERLESFDEEVRRVLGRALQRVVTPERLAWWSSVEEAQNRIAQDGPTLVALDELEAAYGGYASLVPPPGSASEPGREQAQLAQFVVLAVTEGGTQLERVDHLRRALGEPGADRPMTMLPNPARAFAGLASEVVGLAKAFAFAPIAEQLAGVAGDEAWRAGGVPQPAFSMTPSAYITHVGDHLYMLLQQLEPFAGSQRLQSRAMQLLAPLVPGGGNGEGEGDAGGEGGDVFAALWVSAMARTAMSAFVDAILEVPVVTPAGARQLEADIGYLANVVAVLGEPLDPALSDVRTLLRGEDDSVGLVSGRASEIGRVLGKAREGGA</sequence>
<dbReference type="GO" id="GO:0000139">
    <property type="term" value="C:Golgi membrane"/>
    <property type="evidence" value="ECO:0007669"/>
    <property type="project" value="UniProtKB-SubCell"/>
</dbReference>
<dbReference type="GO" id="GO:0006890">
    <property type="term" value="P:retrograde vesicle-mediated transport, Golgi to endoplasmic reticulum"/>
    <property type="evidence" value="ECO:0007669"/>
    <property type="project" value="TreeGrafter"/>
</dbReference>
<keyword evidence="4" id="KW-0813">Transport</keyword>
<keyword evidence="10" id="KW-1185">Reference proteome</keyword>
<evidence type="ECO:0000256" key="1">
    <source>
        <dbReference type="ARBA" id="ARBA00004395"/>
    </source>
</evidence>
<keyword evidence="5" id="KW-0653">Protein transport</keyword>
<organism evidence="9 10">
    <name type="scientific">Thecamonas trahens ATCC 50062</name>
    <dbReference type="NCBI Taxonomy" id="461836"/>
    <lineage>
        <taxon>Eukaryota</taxon>
        <taxon>Apusozoa</taxon>
        <taxon>Apusomonadida</taxon>
        <taxon>Apusomonadidae</taxon>
        <taxon>Thecamonas</taxon>
    </lineage>
</organism>